<evidence type="ECO:0000313" key="7">
    <source>
        <dbReference type="Proteomes" id="UP001140206"/>
    </source>
</evidence>
<dbReference type="GO" id="GO:0016829">
    <property type="term" value="F:lyase activity"/>
    <property type="evidence" value="ECO:0007669"/>
    <property type="project" value="UniProtKB-KW"/>
</dbReference>
<dbReference type="PANTHER" id="PTHR30246">
    <property type="entry name" value="2-KETO-3-DEOXY-6-PHOSPHOGLUCONATE ALDOLASE"/>
    <property type="match status" value="1"/>
</dbReference>
<comment type="pathway">
    <text evidence="1">Carbohydrate acid metabolism.</text>
</comment>
<reference evidence="6" key="1">
    <citation type="submission" date="2022-08" db="EMBL/GenBank/DDBJ databases">
        <authorList>
            <person name="Marques A."/>
        </authorList>
    </citation>
    <scope>NUCLEOTIDE SEQUENCE</scope>
    <source>
        <strain evidence="6">RhyPub2mFocal</strain>
        <tissue evidence="6">Leaves</tissue>
    </source>
</reference>
<dbReference type="AlphaFoldDB" id="A0AAV8F011"/>
<dbReference type="PANTHER" id="PTHR30246:SF1">
    <property type="entry name" value="2-DEHYDRO-3-DEOXY-6-PHOSPHOGALACTONATE ALDOLASE-RELATED"/>
    <property type="match status" value="1"/>
</dbReference>
<protein>
    <submittedName>
        <fullName evidence="6">KHG/KDPG aldolase</fullName>
    </submittedName>
</protein>
<dbReference type="EMBL" id="JAMFTS010000002">
    <property type="protein sequence ID" value="KAJ4784914.1"/>
    <property type="molecule type" value="Genomic_DNA"/>
</dbReference>
<evidence type="ECO:0000256" key="1">
    <source>
        <dbReference type="ARBA" id="ARBA00004761"/>
    </source>
</evidence>
<dbReference type="CDD" id="cd00452">
    <property type="entry name" value="KDPG_aldolase"/>
    <property type="match status" value="1"/>
</dbReference>
<dbReference type="SUPFAM" id="SSF51569">
    <property type="entry name" value="Aldolase"/>
    <property type="match status" value="1"/>
</dbReference>
<evidence type="ECO:0000256" key="4">
    <source>
        <dbReference type="ARBA" id="ARBA00023239"/>
    </source>
</evidence>
<comment type="similarity">
    <text evidence="2">Belongs to the KHG/KDPG aldolase family.</text>
</comment>
<gene>
    <name evidence="6" type="ORF">LUZ62_036160</name>
</gene>
<keyword evidence="5" id="KW-0119">Carbohydrate metabolism</keyword>
<evidence type="ECO:0000313" key="6">
    <source>
        <dbReference type="EMBL" id="KAJ4784914.1"/>
    </source>
</evidence>
<evidence type="ECO:0000256" key="5">
    <source>
        <dbReference type="ARBA" id="ARBA00023277"/>
    </source>
</evidence>
<keyword evidence="4" id="KW-0456">Lyase</keyword>
<evidence type="ECO:0000256" key="2">
    <source>
        <dbReference type="ARBA" id="ARBA00006906"/>
    </source>
</evidence>
<dbReference type="Proteomes" id="UP001140206">
    <property type="component" value="Chromosome 2"/>
</dbReference>
<dbReference type="InterPro" id="IPR013785">
    <property type="entry name" value="Aldolase_TIM"/>
</dbReference>
<accession>A0AAV8F011</accession>
<organism evidence="6 7">
    <name type="scientific">Rhynchospora pubera</name>
    <dbReference type="NCBI Taxonomy" id="906938"/>
    <lineage>
        <taxon>Eukaryota</taxon>
        <taxon>Viridiplantae</taxon>
        <taxon>Streptophyta</taxon>
        <taxon>Embryophyta</taxon>
        <taxon>Tracheophyta</taxon>
        <taxon>Spermatophyta</taxon>
        <taxon>Magnoliopsida</taxon>
        <taxon>Liliopsida</taxon>
        <taxon>Poales</taxon>
        <taxon>Cyperaceae</taxon>
        <taxon>Cyperoideae</taxon>
        <taxon>Rhynchosporeae</taxon>
        <taxon>Rhynchospora</taxon>
    </lineage>
</organism>
<sequence>MNIGLSSQGNDAQTFYIFSNSPSGVILLCTTLIIDSVETAVEAAHAALAGGVSVLEVVVTTPGALEVIKVLCKDYPSVKFGVGTVLNIEDARKAEKAGAQFLMSPCTVMIFSAYTAGAEAIKIYPVSALGGENYISTLKKPFPTIPLIASQGITAGSIGKYITAGASAVVLSDAIFNKEAMMKEDFDEIQRLAQLVTLEASLARKGNSKIKR</sequence>
<proteinExistence type="inferred from homology"/>
<dbReference type="InterPro" id="IPR000887">
    <property type="entry name" value="Aldlse_KDPG_KHG"/>
</dbReference>
<evidence type="ECO:0000256" key="3">
    <source>
        <dbReference type="ARBA" id="ARBA00011233"/>
    </source>
</evidence>
<comment type="caution">
    <text evidence="6">The sequence shown here is derived from an EMBL/GenBank/DDBJ whole genome shotgun (WGS) entry which is preliminary data.</text>
</comment>
<keyword evidence="7" id="KW-1185">Reference proteome</keyword>
<comment type="subunit">
    <text evidence="3">Homotrimer.</text>
</comment>
<name>A0AAV8F011_9POAL</name>
<dbReference type="Gene3D" id="3.20.20.70">
    <property type="entry name" value="Aldolase class I"/>
    <property type="match status" value="2"/>
</dbReference>
<dbReference type="Pfam" id="PF01081">
    <property type="entry name" value="Aldolase"/>
    <property type="match status" value="2"/>
</dbReference>